<dbReference type="EMBL" id="LCCD01000019">
    <property type="protein sequence ID" value="KKS24839.1"/>
    <property type="molecule type" value="Genomic_DNA"/>
</dbReference>
<proteinExistence type="predicted"/>
<accession>A0A0G0XIX9</accession>
<name>A0A0G0XIX9_9BACT</name>
<organism evidence="1 2">
    <name type="scientific">Candidatus Jorgensenbacteria bacterium GW2011_GWF2_41_8</name>
    <dbReference type="NCBI Taxonomy" id="1618667"/>
    <lineage>
        <taxon>Bacteria</taxon>
        <taxon>Candidatus Joergenseniibacteriota</taxon>
    </lineage>
</organism>
<sequence length="260" mass="28663">MATVVTTDYSIATNGDIRYTGTTTNNTVIEFHRWLGDLMDDALAAGNDLLDITDATASERSTDNIITLKAPFNIDDTLAQHLFDGSIIQNGGDEIYEGILVFAAAGMYLEIVQNGALATNFWTTGLNADAANGISHRFMLKVRTAGADIDGRRLIGQTREFGFTYSEFKINGTARGNNVLALTYATDLNNQTAAGTVAGWTTITNTEGYRSIDVDGNATPENYYSEWNVDRKYEVADSPWFCFNNLWLKRGTFPRHHARN</sequence>
<dbReference type="Proteomes" id="UP000033856">
    <property type="component" value="Unassembled WGS sequence"/>
</dbReference>
<reference evidence="1 2" key="1">
    <citation type="journal article" date="2015" name="Nature">
        <title>rRNA introns, odd ribosomes, and small enigmatic genomes across a large radiation of phyla.</title>
        <authorList>
            <person name="Brown C.T."/>
            <person name="Hug L.A."/>
            <person name="Thomas B.C."/>
            <person name="Sharon I."/>
            <person name="Castelle C.J."/>
            <person name="Singh A."/>
            <person name="Wilkins M.J."/>
            <person name="Williams K.H."/>
            <person name="Banfield J.F."/>
        </authorList>
    </citation>
    <scope>NUCLEOTIDE SEQUENCE [LARGE SCALE GENOMIC DNA]</scope>
</reference>
<protein>
    <submittedName>
        <fullName evidence="1">Uncharacterized protein</fullName>
    </submittedName>
</protein>
<dbReference type="AlphaFoldDB" id="A0A0G0XIX9"/>
<evidence type="ECO:0000313" key="1">
    <source>
        <dbReference type="EMBL" id="KKS24839.1"/>
    </source>
</evidence>
<evidence type="ECO:0000313" key="2">
    <source>
        <dbReference type="Proteomes" id="UP000033856"/>
    </source>
</evidence>
<comment type="caution">
    <text evidence="1">The sequence shown here is derived from an EMBL/GenBank/DDBJ whole genome shotgun (WGS) entry which is preliminary data.</text>
</comment>
<gene>
    <name evidence="1" type="ORF">UU83_C0019G0016</name>
</gene>